<dbReference type="PRINTS" id="PR00080">
    <property type="entry name" value="SDRFAMILY"/>
</dbReference>
<organism evidence="3 4">
    <name type="scientific">Dinoroseobacter shibae (strain DSM 16493 / NCIMB 14021 / DFL 12)</name>
    <dbReference type="NCBI Taxonomy" id="398580"/>
    <lineage>
        <taxon>Bacteria</taxon>
        <taxon>Pseudomonadati</taxon>
        <taxon>Pseudomonadota</taxon>
        <taxon>Alphaproteobacteria</taxon>
        <taxon>Rhodobacterales</taxon>
        <taxon>Roseobacteraceae</taxon>
        <taxon>Dinoroseobacter</taxon>
    </lineage>
</organism>
<evidence type="ECO:0000256" key="2">
    <source>
        <dbReference type="ARBA" id="ARBA00023002"/>
    </source>
</evidence>
<keyword evidence="4" id="KW-1185">Reference proteome</keyword>
<dbReference type="FunFam" id="3.40.50.720:FF:000084">
    <property type="entry name" value="Short-chain dehydrogenase reductase"/>
    <property type="match status" value="1"/>
</dbReference>
<accession>A8LSC1</accession>
<dbReference type="eggNOG" id="COG1028">
    <property type="taxonomic scope" value="Bacteria"/>
</dbReference>
<dbReference type="Proteomes" id="UP000006833">
    <property type="component" value="Chromosome"/>
</dbReference>
<keyword evidence="2" id="KW-0560">Oxidoreductase</keyword>
<sequence length="286" mass="30312">MTQTGPDLSRRATLLGLGATGLTGATVTAATAQTAPSRPLAGKVAIVSGARNNMGRAFAIKMGEMGADVVVHYHRAETLDQAEDTARLVEAAGGRAALTMGNLGQVENVRAMYDTAEQAFGGVDIVINNAGAILKKPMAEFTDAEFEQLDAINNRALFYSLREAALRMRDGGRIINIGTSLKAGAAPGYTIYSGTKAPVEEYSRMLAKELGPRLITVNTIAPGPVDTPFFHAQETEQSAAFAARLSTEQRLGRIEDIAPLAGFLASPESQWINGQTVWINGGYLTR</sequence>
<dbReference type="STRING" id="398580.Dshi_2480"/>
<dbReference type="Gene3D" id="3.40.50.720">
    <property type="entry name" value="NAD(P)-binding Rossmann-like Domain"/>
    <property type="match status" value="1"/>
</dbReference>
<dbReference type="PROSITE" id="PS51318">
    <property type="entry name" value="TAT"/>
    <property type="match status" value="1"/>
</dbReference>
<dbReference type="PRINTS" id="PR00081">
    <property type="entry name" value="GDHRDH"/>
</dbReference>
<gene>
    <name evidence="3" type="ordered locus">Dshi_2480</name>
</gene>
<evidence type="ECO:0000313" key="3">
    <source>
        <dbReference type="EMBL" id="ABV94214.1"/>
    </source>
</evidence>
<dbReference type="EMBL" id="CP000830">
    <property type="protein sequence ID" value="ABV94214.1"/>
    <property type="molecule type" value="Genomic_DNA"/>
</dbReference>
<dbReference type="AlphaFoldDB" id="A8LSC1"/>
<name>A8LSC1_DINSH</name>
<dbReference type="OrthoDB" id="9792355at2"/>
<evidence type="ECO:0000313" key="4">
    <source>
        <dbReference type="Proteomes" id="UP000006833"/>
    </source>
</evidence>
<dbReference type="InterPro" id="IPR002347">
    <property type="entry name" value="SDR_fam"/>
</dbReference>
<evidence type="ECO:0000256" key="1">
    <source>
        <dbReference type="ARBA" id="ARBA00006484"/>
    </source>
</evidence>
<dbReference type="SUPFAM" id="SSF51735">
    <property type="entry name" value="NAD(P)-binding Rossmann-fold domains"/>
    <property type="match status" value="1"/>
</dbReference>
<dbReference type="KEGG" id="dsh:Dshi_2480"/>
<dbReference type="HOGENOM" id="CLU_010194_1_3_5"/>
<protein>
    <submittedName>
        <fullName evidence="3">Short-chain dehydrogenase/reductase SDR</fullName>
    </submittedName>
</protein>
<dbReference type="PANTHER" id="PTHR48107:SF7">
    <property type="entry name" value="RE15974P"/>
    <property type="match status" value="1"/>
</dbReference>
<comment type="similarity">
    <text evidence="1">Belongs to the short-chain dehydrogenases/reductases (SDR) family.</text>
</comment>
<dbReference type="RefSeq" id="WP_012179145.1">
    <property type="nucleotide sequence ID" value="NC_009952.1"/>
</dbReference>
<dbReference type="GO" id="GO:0016614">
    <property type="term" value="F:oxidoreductase activity, acting on CH-OH group of donors"/>
    <property type="evidence" value="ECO:0007669"/>
    <property type="project" value="UniProtKB-ARBA"/>
</dbReference>
<dbReference type="Pfam" id="PF13561">
    <property type="entry name" value="adh_short_C2"/>
    <property type="match status" value="1"/>
</dbReference>
<proteinExistence type="inferred from homology"/>
<reference evidence="4" key="1">
    <citation type="journal article" date="2010" name="ISME J.">
        <title>The complete genome sequence of the algal symbiont Dinoroseobacter shibae: a hitchhiker's guide to life in the sea.</title>
        <authorList>
            <person name="Wagner-Dobler I."/>
            <person name="Ballhausen B."/>
            <person name="Berger M."/>
            <person name="Brinkhoff T."/>
            <person name="Buchholz I."/>
            <person name="Bunk B."/>
            <person name="Cypionka H."/>
            <person name="Daniel R."/>
            <person name="Drepper T."/>
            <person name="Gerdts G."/>
            <person name="Hahnke S."/>
            <person name="Han C."/>
            <person name="Jahn D."/>
            <person name="Kalhoefer D."/>
            <person name="Kiss H."/>
            <person name="Klenk H.P."/>
            <person name="Kyrpides N."/>
            <person name="Liebl W."/>
            <person name="Liesegang H."/>
            <person name="Meincke L."/>
            <person name="Pati A."/>
            <person name="Petersen J."/>
            <person name="Piekarski T."/>
            <person name="Pommerenke C."/>
            <person name="Pradella S."/>
            <person name="Pukall R."/>
            <person name="Rabus R."/>
            <person name="Stackebrandt E."/>
            <person name="Thole S."/>
            <person name="Thompson L."/>
            <person name="Tielen P."/>
            <person name="Tomasch J."/>
            <person name="von Jan M."/>
            <person name="Wanphrut N."/>
            <person name="Wichels A."/>
            <person name="Zech H."/>
            <person name="Simon M."/>
        </authorList>
    </citation>
    <scope>NUCLEOTIDE SEQUENCE [LARGE SCALE GENOMIC DNA]</scope>
    <source>
        <strain evidence="4">DSM 16493 / NCIMB 14021 / DFL 12</strain>
    </source>
</reference>
<dbReference type="PANTHER" id="PTHR48107">
    <property type="entry name" value="NADPH-DEPENDENT ALDEHYDE REDUCTASE-LIKE PROTEIN, CHLOROPLASTIC-RELATED"/>
    <property type="match status" value="1"/>
</dbReference>
<dbReference type="InterPro" id="IPR006311">
    <property type="entry name" value="TAT_signal"/>
</dbReference>
<dbReference type="InterPro" id="IPR036291">
    <property type="entry name" value="NAD(P)-bd_dom_sf"/>
</dbReference>